<dbReference type="GO" id="GO:0009253">
    <property type="term" value="P:peptidoglycan catabolic process"/>
    <property type="evidence" value="ECO:0007669"/>
    <property type="project" value="InterPro"/>
</dbReference>
<keyword evidence="7" id="KW-0378">Hydrolase</keyword>
<dbReference type="SMART" id="SM00646">
    <property type="entry name" value="Ami_3"/>
    <property type="match status" value="1"/>
</dbReference>
<evidence type="ECO:0000256" key="10">
    <source>
        <dbReference type="SAM" id="SignalP"/>
    </source>
</evidence>
<dbReference type="SUPFAM" id="SSF53187">
    <property type="entry name" value="Zn-dependent exopeptidases"/>
    <property type="match status" value="1"/>
</dbReference>
<evidence type="ECO:0000256" key="6">
    <source>
        <dbReference type="ARBA" id="ARBA00022764"/>
    </source>
</evidence>
<dbReference type="CDD" id="cd02696">
    <property type="entry name" value="MurNAc-LAA"/>
    <property type="match status" value="1"/>
</dbReference>
<dbReference type="PANTHER" id="PTHR30404">
    <property type="entry name" value="N-ACETYLMURAMOYL-L-ALANINE AMIDASE"/>
    <property type="match status" value="1"/>
</dbReference>
<dbReference type="InterPro" id="IPR021731">
    <property type="entry name" value="AMIN_dom"/>
</dbReference>
<feature type="chain" id="PRO_5015494341" description="N-acetylmuramoyl-L-alanine amidase AmiC" evidence="10">
    <location>
        <begin position="20"/>
        <end position="457"/>
    </location>
</feature>
<dbReference type="Gene3D" id="3.40.630.40">
    <property type="entry name" value="Zn-dependent exopeptidases"/>
    <property type="match status" value="1"/>
</dbReference>
<reference evidence="12 13" key="1">
    <citation type="submission" date="2018-04" db="EMBL/GenBank/DDBJ databases">
        <title>Novel species isolated from glacier.</title>
        <authorList>
            <person name="Liu Q."/>
            <person name="Xin Y.-H."/>
        </authorList>
    </citation>
    <scope>NUCLEOTIDE SEQUENCE [LARGE SCALE GENOMIC DNA]</scope>
    <source>
        <strain evidence="12 13">GT1R17</strain>
    </source>
</reference>
<dbReference type="OrthoDB" id="9806267at2"/>
<evidence type="ECO:0000256" key="9">
    <source>
        <dbReference type="ARBA" id="ARBA00074581"/>
    </source>
</evidence>
<evidence type="ECO:0000313" key="13">
    <source>
        <dbReference type="Proteomes" id="UP000244248"/>
    </source>
</evidence>
<dbReference type="AlphaFoldDB" id="A0A2T5MER0"/>
<dbReference type="Gene3D" id="2.60.40.3500">
    <property type="match status" value="1"/>
</dbReference>
<dbReference type="GO" id="GO:0030288">
    <property type="term" value="C:outer membrane-bounded periplasmic space"/>
    <property type="evidence" value="ECO:0007669"/>
    <property type="project" value="TreeGrafter"/>
</dbReference>
<keyword evidence="13" id="KW-1185">Reference proteome</keyword>
<dbReference type="InterPro" id="IPR050695">
    <property type="entry name" value="N-acetylmuramoyl_amidase_3"/>
</dbReference>
<proteinExistence type="inferred from homology"/>
<feature type="domain" description="MurNAc-LAA" evidence="11">
    <location>
        <begin position="248"/>
        <end position="403"/>
    </location>
</feature>
<dbReference type="RefSeq" id="WP_107940638.1">
    <property type="nucleotide sequence ID" value="NZ_QANS01000004.1"/>
</dbReference>
<dbReference type="EC" id="3.5.1.28" evidence="4"/>
<evidence type="ECO:0000256" key="4">
    <source>
        <dbReference type="ARBA" id="ARBA00011901"/>
    </source>
</evidence>
<evidence type="ECO:0000256" key="8">
    <source>
        <dbReference type="ARBA" id="ARBA00023316"/>
    </source>
</evidence>
<dbReference type="FunFam" id="3.40.630.40:FF:000001">
    <property type="entry name" value="N-acetylmuramoyl-L-alanine amidase"/>
    <property type="match status" value="1"/>
</dbReference>
<dbReference type="GO" id="GO:0008745">
    <property type="term" value="F:N-acetylmuramoyl-L-alanine amidase activity"/>
    <property type="evidence" value="ECO:0007669"/>
    <property type="project" value="UniProtKB-EC"/>
</dbReference>
<dbReference type="Pfam" id="PF01520">
    <property type="entry name" value="Amidase_3"/>
    <property type="match status" value="1"/>
</dbReference>
<name>A0A2T5MER0_9GAMM</name>
<keyword evidence="8" id="KW-0961">Cell wall biogenesis/degradation</keyword>
<evidence type="ECO:0000256" key="3">
    <source>
        <dbReference type="ARBA" id="ARBA00010860"/>
    </source>
</evidence>
<comment type="catalytic activity">
    <reaction evidence="1">
        <text>Hydrolyzes the link between N-acetylmuramoyl residues and L-amino acid residues in certain cell-wall glycopeptides.</text>
        <dbReference type="EC" id="3.5.1.28"/>
    </reaction>
</comment>
<protein>
    <recommendedName>
        <fullName evidence="9">N-acetylmuramoyl-L-alanine amidase AmiC</fullName>
        <ecNumber evidence="4">3.5.1.28</ecNumber>
    </recommendedName>
</protein>
<dbReference type="PANTHER" id="PTHR30404:SF0">
    <property type="entry name" value="N-ACETYLMURAMOYL-L-ALANINE AMIDASE AMIC"/>
    <property type="match status" value="1"/>
</dbReference>
<dbReference type="Pfam" id="PF11741">
    <property type="entry name" value="AMIN"/>
    <property type="match status" value="1"/>
</dbReference>
<gene>
    <name evidence="12" type="ORF">CJD38_12210</name>
</gene>
<keyword evidence="6" id="KW-0574">Periplasm</keyword>
<comment type="caution">
    <text evidence="12">The sequence shown here is derived from an EMBL/GenBank/DDBJ whole genome shotgun (WGS) entry which is preliminary data.</text>
</comment>
<comment type="similarity">
    <text evidence="3">Belongs to the N-acetylmuramoyl-L-alanine amidase 3 family.</text>
</comment>
<dbReference type="EMBL" id="QANS01000004">
    <property type="protein sequence ID" value="PTU31052.1"/>
    <property type="molecule type" value="Genomic_DNA"/>
</dbReference>
<evidence type="ECO:0000259" key="11">
    <source>
        <dbReference type="SMART" id="SM00646"/>
    </source>
</evidence>
<dbReference type="Proteomes" id="UP000244248">
    <property type="component" value="Unassembled WGS sequence"/>
</dbReference>
<evidence type="ECO:0000256" key="7">
    <source>
        <dbReference type="ARBA" id="ARBA00022801"/>
    </source>
</evidence>
<evidence type="ECO:0000256" key="2">
    <source>
        <dbReference type="ARBA" id="ARBA00004418"/>
    </source>
</evidence>
<dbReference type="InterPro" id="IPR002508">
    <property type="entry name" value="MurNAc-LAA_cat"/>
</dbReference>
<dbReference type="GO" id="GO:0071555">
    <property type="term" value="P:cell wall organization"/>
    <property type="evidence" value="ECO:0007669"/>
    <property type="project" value="UniProtKB-KW"/>
</dbReference>
<accession>A0A2T5MER0</accession>
<evidence type="ECO:0000313" key="12">
    <source>
        <dbReference type="EMBL" id="PTU31052.1"/>
    </source>
</evidence>
<comment type="subcellular location">
    <subcellularLocation>
        <location evidence="2">Periplasm</location>
    </subcellularLocation>
</comment>
<evidence type="ECO:0000256" key="1">
    <source>
        <dbReference type="ARBA" id="ARBA00001561"/>
    </source>
</evidence>
<sequence>MRRFLILIALLSTSHLASAAELRDLRLWDSPESTRLVFDLSDEVQHKVFTLNNPDRVVIDITSVDKKSATDFINKAALKGVVTKMRYGARDDGATRVVLEVSKPVNPKSFSIQPNGAYGHRLVVDLIDVVPATSAVVPTPAPQPIAPAAPAKIIPAPPPPVVVVPQAQAQAAVMTKPGIRLTEKPIVIAVDAGHGGEDPGAIGPTGVQEKEVSLAIARRLVRLINEQPGMKAVMTRDGDYYVGLRERVQRARKVQADLFVSVHCNALHRPDMHGTAVYVLSPRGATSEHARWLANQENSADLVGGIEIQDKDHDLAAVLIDLSQSATMEASFDLGSRMLSSLGQINNLQKDQVQQAGFAVLKAPDIPSVLVETAFITNPEEERQLASPDYQQQMAESMLSGIKGYFQSYRPQQQVVVNEPSTKSEPTVRKAKPRIVEVKLKRKTSKKSSIRSGSARS</sequence>
<feature type="signal peptide" evidence="10">
    <location>
        <begin position="1"/>
        <end position="19"/>
    </location>
</feature>
<keyword evidence="5 10" id="KW-0732">Signal</keyword>
<evidence type="ECO:0000256" key="5">
    <source>
        <dbReference type="ARBA" id="ARBA00022729"/>
    </source>
</evidence>
<organism evidence="12 13">
    <name type="scientific">Stenotrophobium rhamnosiphilum</name>
    <dbReference type="NCBI Taxonomy" id="2029166"/>
    <lineage>
        <taxon>Bacteria</taxon>
        <taxon>Pseudomonadati</taxon>
        <taxon>Pseudomonadota</taxon>
        <taxon>Gammaproteobacteria</taxon>
        <taxon>Nevskiales</taxon>
        <taxon>Nevskiaceae</taxon>
        <taxon>Stenotrophobium</taxon>
    </lineage>
</organism>